<comment type="caution">
    <text evidence="3">The sequence shown here is derived from an EMBL/GenBank/DDBJ whole genome shotgun (WGS) entry which is preliminary data.</text>
</comment>
<accession>A0A2S7XRG7</accession>
<evidence type="ECO:0000256" key="1">
    <source>
        <dbReference type="SAM" id="Coils"/>
    </source>
</evidence>
<dbReference type="AlphaFoldDB" id="A0A2S7XRG7"/>
<dbReference type="PANTHER" id="PTHR42714">
    <property type="entry name" value="TRNA MODIFICATION GTPASE GTPBP3"/>
    <property type="match status" value="1"/>
</dbReference>
<dbReference type="EMBL" id="PPGH01000035">
    <property type="protein sequence ID" value="PQJ96344.1"/>
    <property type="molecule type" value="Genomic_DNA"/>
</dbReference>
<dbReference type="OrthoDB" id="238366at2"/>
<proteinExistence type="predicted"/>
<reference evidence="3 4" key="1">
    <citation type="submission" date="2018-01" db="EMBL/GenBank/DDBJ databases">
        <title>The complete genome sequence of Chromatium okenii LaCa, a purple sulfur bacterium with a turbulent life.</title>
        <authorList>
            <person name="Luedin S.M."/>
            <person name="Liechti N."/>
            <person name="Storelli N."/>
            <person name="Danza F."/>
            <person name="Wittwer M."/>
            <person name="Pothier J.F."/>
            <person name="Tonolla M.A."/>
        </authorList>
    </citation>
    <scope>NUCLEOTIDE SEQUENCE [LARGE SCALE GENOMIC DNA]</scope>
    <source>
        <strain evidence="3 4">LaCa</strain>
    </source>
</reference>
<dbReference type="InterPro" id="IPR006073">
    <property type="entry name" value="GTP-bd"/>
</dbReference>
<feature type="coiled-coil region" evidence="1">
    <location>
        <begin position="451"/>
        <end position="489"/>
    </location>
</feature>
<evidence type="ECO:0000259" key="2">
    <source>
        <dbReference type="Pfam" id="PF01926"/>
    </source>
</evidence>
<dbReference type="Proteomes" id="UP000239936">
    <property type="component" value="Unassembled WGS sequence"/>
</dbReference>
<organism evidence="3 4">
    <name type="scientific">Chromatium okenii</name>
    <dbReference type="NCBI Taxonomy" id="61644"/>
    <lineage>
        <taxon>Bacteria</taxon>
        <taxon>Pseudomonadati</taxon>
        <taxon>Pseudomonadota</taxon>
        <taxon>Gammaproteobacteria</taxon>
        <taxon>Chromatiales</taxon>
        <taxon>Chromatiaceae</taxon>
        <taxon>Chromatium</taxon>
    </lineage>
</organism>
<sequence length="540" mass="59088">MKTAINTVQELLHEGEPILSTYLDAEMIKTVTDDVQKKAIDATPVVMVFGVYNAGKSTLLNAMLGEERASMADKPETDKVTPYEWHGFTILDTPGIDAPIEHEKVSREQLERSDVVLFVLSNDGTFEEQKTYDEMCDILAAKKPLLVIVNNKSGQSEADADYRHLYDTVANNLNAAAEQRKLSQKAPIFLINAKTALKGRLENKEQLVIHSNLPALENAVENRLKDCDASEIASVLGERVKSLIDEALKKLDQREKSPESQLLAGLQESVQGEKLRTRAAITLAIRSVVNHFRQSYRVAAESGDESRAKAAFENAISGATHAIEKELGIANDNLIALGERLTAAALAVNTDSTSLSLPTSNNALTDQGDSKPLFPVEDVMRGLTSKLTQEGVQQATKTAVHATLTLAKDWLPSLMKGVGVKTIEKMAEGAGQLLGKAVPFIGPAISIISGIRDYYKAQEEEQAQIRQMEAQARAIQDAVEQQATRLEREFEDGYLAAIKQAFAPIETAFIEQSRALDQKSQALTSDRAALESIKYRLSSI</sequence>
<keyword evidence="4" id="KW-1185">Reference proteome</keyword>
<dbReference type="GO" id="GO:0002098">
    <property type="term" value="P:tRNA wobble uridine modification"/>
    <property type="evidence" value="ECO:0007669"/>
    <property type="project" value="TreeGrafter"/>
</dbReference>
<protein>
    <recommendedName>
        <fullName evidence="2">G domain-containing protein</fullName>
    </recommendedName>
</protein>
<name>A0A2S7XRG7_9GAMM</name>
<gene>
    <name evidence="3" type="ORF">CXB77_11455</name>
</gene>
<dbReference type="RefSeq" id="WP_105073969.1">
    <property type="nucleotide sequence ID" value="NZ_PPGH01000035.1"/>
</dbReference>
<dbReference type="SUPFAM" id="SSF52540">
    <property type="entry name" value="P-loop containing nucleoside triphosphate hydrolases"/>
    <property type="match status" value="1"/>
</dbReference>
<evidence type="ECO:0000313" key="4">
    <source>
        <dbReference type="Proteomes" id="UP000239936"/>
    </source>
</evidence>
<dbReference type="GO" id="GO:0005737">
    <property type="term" value="C:cytoplasm"/>
    <property type="evidence" value="ECO:0007669"/>
    <property type="project" value="TreeGrafter"/>
</dbReference>
<dbReference type="GO" id="GO:0030488">
    <property type="term" value="P:tRNA methylation"/>
    <property type="evidence" value="ECO:0007669"/>
    <property type="project" value="TreeGrafter"/>
</dbReference>
<feature type="domain" description="G" evidence="2">
    <location>
        <begin position="46"/>
        <end position="150"/>
    </location>
</feature>
<dbReference type="InterPro" id="IPR027417">
    <property type="entry name" value="P-loop_NTPase"/>
</dbReference>
<keyword evidence="1" id="KW-0175">Coiled coil</keyword>
<evidence type="ECO:0000313" key="3">
    <source>
        <dbReference type="EMBL" id="PQJ96344.1"/>
    </source>
</evidence>
<dbReference type="Gene3D" id="3.40.50.300">
    <property type="entry name" value="P-loop containing nucleotide triphosphate hydrolases"/>
    <property type="match status" value="1"/>
</dbReference>
<dbReference type="PANTHER" id="PTHR42714:SF6">
    <property type="entry name" value="TRANSLATION INITIATION FACTOR IF-2"/>
    <property type="match status" value="1"/>
</dbReference>
<dbReference type="Pfam" id="PF01926">
    <property type="entry name" value="MMR_HSR1"/>
    <property type="match status" value="1"/>
</dbReference>
<dbReference type="GO" id="GO:0005525">
    <property type="term" value="F:GTP binding"/>
    <property type="evidence" value="ECO:0007669"/>
    <property type="project" value="InterPro"/>
</dbReference>